<dbReference type="AlphaFoldDB" id="A0A3M9N3G9"/>
<keyword evidence="1" id="KW-0812">Transmembrane</keyword>
<feature type="domain" description="Uncharacterized protein YyaB-like PH" evidence="2">
    <location>
        <begin position="65"/>
        <end position="140"/>
    </location>
</feature>
<proteinExistence type="predicted"/>
<reference evidence="3 4" key="1">
    <citation type="submission" date="2018-11" db="EMBL/GenBank/DDBJ databases">
        <title>Rufibacter latericius sp. nov., isolated from water in Baiyang Lake.</title>
        <authorList>
            <person name="Yang Y."/>
        </authorList>
    </citation>
    <scope>NUCLEOTIDE SEQUENCE [LARGE SCALE GENOMIC DNA]</scope>
    <source>
        <strain evidence="3 4">MCC P1</strain>
    </source>
</reference>
<dbReference type="GO" id="GO:0030153">
    <property type="term" value="P:bacteriocin immunity"/>
    <property type="evidence" value="ECO:0007669"/>
    <property type="project" value="InterPro"/>
</dbReference>
<keyword evidence="1" id="KW-0472">Membrane</keyword>
<dbReference type="InterPro" id="IPR009589">
    <property type="entry name" value="PH_YyaB-like"/>
</dbReference>
<comment type="caution">
    <text evidence="3">The sequence shown here is derived from an EMBL/GenBank/DDBJ whole genome shotgun (WGS) entry which is preliminary data.</text>
</comment>
<dbReference type="EMBL" id="RJJE01000002">
    <property type="protein sequence ID" value="RNI32286.1"/>
    <property type="molecule type" value="Genomic_DNA"/>
</dbReference>
<dbReference type="Proteomes" id="UP000271010">
    <property type="component" value="Unassembled WGS sequence"/>
</dbReference>
<protein>
    <recommendedName>
        <fullName evidence="2">Uncharacterized protein YyaB-like PH domain-containing protein</fullName>
    </recommendedName>
</protein>
<evidence type="ECO:0000259" key="2">
    <source>
        <dbReference type="Pfam" id="PF06713"/>
    </source>
</evidence>
<keyword evidence="4" id="KW-1185">Reference proteome</keyword>
<feature type="transmembrane region" description="Helical" evidence="1">
    <location>
        <begin position="42"/>
        <end position="67"/>
    </location>
</feature>
<dbReference type="Pfam" id="PF06713">
    <property type="entry name" value="bPH_4"/>
    <property type="match status" value="1"/>
</dbReference>
<accession>A0A3M9N3G9</accession>
<gene>
    <name evidence="3" type="ORF">EFA69_02870</name>
</gene>
<sequence length="146" mass="16350">MGMAPVTFLSSRSWLSSLTIWGTSLLLLGLLATEVQSTMPLLGKIALALLCLLLCGLLLWIWFGTFYRITSSTLSYRSGPIHGQIPVQQIKEIRLNTYLWSGLRPALGPKGLVVLYNKWDEIYLSPLDQETFLKTLLQLNPDIIIS</sequence>
<keyword evidence="1" id="KW-1133">Transmembrane helix</keyword>
<evidence type="ECO:0000256" key="1">
    <source>
        <dbReference type="SAM" id="Phobius"/>
    </source>
</evidence>
<name>A0A3M9N3G9_9BACT</name>
<evidence type="ECO:0000313" key="4">
    <source>
        <dbReference type="Proteomes" id="UP000271010"/>
    </source>
</evidence>
<evidence type="ECO:0000313" key="3">
    <source>
        <dbReference type="EMBL" id="RNI32286.1"/>
    </source>
</evidence>
<dbReference type="OrthoDB" id="1437824at2"/>
<organism evidence="3 4">
    <name type="scientific">Rufibacter immobilis</name>
    <dbReference type="NCBI Taxonomy" id="1348778"/>
    <lineage>
        <taxon>Bacteria</taxon>
        <taxon>Pseudomonadati</taxon>
        <taxon>Bacteroidota</taxon>
        <taxon>Cytophagia</taxon>
        <taxon>Cytophagales</taxon>
        <taxon>Hymenobacteraceae</taxon>
        <taxon>Rufibacter</taxon>
    </lineage>
</organism>